<evidence type="ECO:0000313" key="6">
    <source>
        <dbReference type="EMBL" id="MFD1710590.1"/>
    </source>
</evidence>
<dbReference type="Gene3D" id="1.10.10.10">
    <property type="entry name" value="Winged helix-like DNA-binding domain superfamily/Winged helix DNA-binding domain"/>
    <property type="match status" value="1"/>
</dbReference>
<dbReference type="Pfam" id="PF01614">
    <property type="entry name" value="IclR_C"/>
    <property type="match status" value="1"/>
</dbReference>
<dbReference type="InterPro" id="IPR036390">
    <property type="entry name" value="WH_DNA-bd_sf"/>
</dbReference>
<evidence type="ECO:0000259" key="4">
    <source>
        <dbReference type="PROSITE" id="PS51077"/>
    </source>
</evidence>
<name>A0ABW4KW74_9BURK</name>
<dbReference type="InterPro" id="IPR050707">
    <property type="entry name" value="HTH_MetabolicPath_Reg"/>
</dbReference>
<dbReference type="SUPFAM" id="SSF55781">
    <property type="entry name" value="GAF domain-like"/>
    <property type="match status" value="1"/>
</dbReference>
<keyword evidence="1" id="KW-0805">Transcription regulation</keyword>
<evidence type="ECO:0000256" key="2">
    <source>
        <dbReference type="ARBA" id="ARBA00023125"/>
    </source>
</evidence>
<organism evidence="6 7">
    <name type="scientific">Ottowia flava</name>
    <dbReference type="NCBI Taxonomy" id="2675430"/>
    <lineage>
        <taxon>Bacteria</taxon>
        <taxon>Pseudomonadati</taxon>
        <taxon>Pseudomonadota</taxon>
        <taxon>Betaproteobacteria</taxon>
        <taxon>Burkholderiales</taxon>
        <taxon>Comamonadaceae</taxon>
        <taxon>Ottowia</taxon>
    </lineage>
</organism>
<dbReference type="Gene3D" id="3.30.450.40">
    <property type="match status" value="1"/>
</dbReference>
<dbReference type="InterPro" id="IPR005471">
    <property type="entry name" value="Tscrpt_reg_IclR_N"/>
</dbReference>
<dbReference type="PROSITE" id="PS51077">
    <property type="entry name" value="HTH_ICLR"/>
    <property type="match status" value="1"/>
</dbReference>
<accession>A0ABW4KW74</accession>
<dbReference type="CDD" id="cd00090">
    <property type="entry name" value="HTH_ARSR"/>
    <property type="match status" value="1"/>
</dbReference>
<dbReference type="InterPro" id="IPR014757">
    <property type="entry name" value="Tscrpt_reg_IclR_C"/>
</dbReference>
<keyword evidence="7" id="KW-1185">Reference proteome</keyword>
<evidence type="ECO:0000256" key="3">
    <source>
        <dbReference type="ARBA" id="ARBA00023163"/>
    </source>
</evidence>
<dbReference type="PANTHER" id="PTHR30136:SF8">
    <property type="entry name" value="TRANSCRIPTIONAL REGULATORY PROTEIN"/>
    <property type="match status" value="1"/>
</dbReference>
<dbReference type="RefSeq" id="WP_147912700.1">
    <property type="nucleotide sequence ID" value="NZ_JBHUEJ010000016.1"/>
</dbReference>
<dbReference type="InterPro" id="IPR036388">
    <property type="entry name" value="WH-like_DNA-bd_sf"/>
</dbReference>
<sequence length="265" mass="28128">MALPPSSAKTRSATGDPKRSGLIQSVSIAARVLQALSAADGPMALTELARACRIGAPTAHRYLQSLNKEGLVQQDGASGRYSLGHAALSIGLSALRQIEPVEVAASLMKALAGRIAASCGVVIWTDVGPVIVRWYRSARFVISTVTLGDVLPLDNTASGQVFQAFLPAQRVEAARQRQPEAFRRPRGDGQSLEQVRSTCFAERVEHLFTSLIGKAAPIFDAQGELVCVVTTVSTVEAAQTENHADALRQAAAQICAQTGWRFSPP</sequence>
<protein>
    <submittedName>
        <fullName evidence="6">IclR family transcriptional regulator</fullName>
    </submittedName>
</protein>
<evidence type="ECO:0000313" key="7">
    <source>
        <dbReference type="Proteomes" id="UP001597304"/>
    </source>
</evidence>
<dbReference type="InterPro" id="IPR029016">
    <property type="entry name" value="GAF-like_dom_sf"/>
</dbReference>
<keyword evidence="3" id="KW-0804">Transcription</keyword>
<dbReference type="SMART" id="SM00346">
    <property type="entry name" value="HTH_ICLR"/>
    <property type="match status" value="1"/>
</dbReference>
<reference evidence="7" key="1">
    <citation type="journal article" date="2019" name="Int. J. Syst. Evol. Microbiol.">
        <title>The Global Catalogue of Microorganisms (GCM) 10K type strain sequencing project: providing services to taxonomists for standard genome sequencing and annotation.</title>
        <authorList>
            <consortium name="The Broad Institute Genomics Platform"/>
            <consortium name="The Broad Institute Genome Sequencing Center for Infectious Disease"/>
            <person name="Wu L."/>
            <person name="Ma J."/>
        </authorList>
    </citation>
    <scope>NUCLEOTIDE SEQUENCE [LARGE SCALE GENOMIC DNA]</scope>
    <source>
        <strain evidence="7">LMG 29247</strain>
    </source>
</reference>
<evidence type="ECO:0000259" key="5">
    <source>
        <dbReference type="PROSITE" id="PS51078"/>
    </source>
</evidence>
<comment type="caution">
    <text evidence="6">The sequence shown here is derived from an EMBL/GenBank/DDBJ whole genome shotgun (WGS) entry which is preliminary data.</text>
</comment>
<evidence type="ECO:0000256" key="1">
    <source>
        <dbReference type="ARBA" id="ARBA00023015"/>
    </source>
</evidence>
<feature type="domain" description="HTH iclR-type" evidence="4">
    <location>
        <begin position="23"/>
        <end position="85"/>
    </location>
</feature>
<feature type="domain" description="IclR-ED" evidence="5">
    <location>
        <begin position="86"/>
        <end position="260"/>
    </location>
</feature>
<dbReference type="SUPFAM" id="SSF46785">
    <property type="entry name" value="Winged helix' DNA-binding domain"/>
    <property type="match status" value="1"/>
</dbReference>
<proteinExistence type="predicted"/>
<dbReference type="EMBL" id="JBHUEJ010000016">
    <property type="protein sequence ID" value="MFD1710590.1"/>
    <property type="molecule type" value="Genomic_DNA"/>
</dbReference>
<dbReference type="InterPro" id="IPR011991">
    <property type="entry name" value="ArsR-like_HTH"/>
</dbReference>
<dbReference type="PANTHER" id="PTHR30136">
    <property type="entry name" value="HELIX-TURN-HELIX TRANSCRIPTIONAL REGULATOR, ICLR FAMILY"/>
    <property type="match status" value="1"/>
</dbReference>
<keyword evidence="2" id="KW-0238">DNA-binding</keyword>
<dbReference type="Proteomes" id="UP001597304">
    <property type="component" value="Unassembled WGS sequence"/>
</dbReference>
<dbReference type="Pfam" id="PF09339">
    <property type="entry name" value="HTH_IclR"/>
    <property type="match status" value="1"/>
</dbReference>
<gene>
    <name evidence="6" type="ORF">ACFSF0_08235</name>
</gene>
<dbReference type="PROSITE" id="PS51078">
    <property type="entry name" value="ICLR_ED"/>
    <property type="match status" value="1"/>
</dbReference>